<dbReference type="Pfam" id="PF00106">
    <property type="entry name" value="adh_short"/>
    <property type="match status" value="1"/>
</dbReference>
<protein>
    <submittedName>
        <fullName evidence="4">Short-chain dehydrogenase</fullName>
    </submittedName>
</protein>
<dbReference type="PRINTS" id="PR00081">
    <property type="entry name" value="GDHRDH"/>
</dbReference>
<organism evidence="4">
    <name type="scientific">Candidatus Kentrum sp. DK</name>
    <dbReference type="NCBI Taxonomy" id="2126562"/>
    <lineage>
        <taxon>Bacteria</taxon>
        <taxon>Pseudomonadati</taxon>
        <taxon>Pseudomonadota</taxon>
        <taxon>Gammaproteobacteria</taxon>
        <taxon>Candidatus Kentrum</taxon>
    </lineage>
</organism>
<sequence>MLNNSLQFNQTPLLGKRALVIGASGGIGVSTAIMLGQAGATLELASRNLHKLELVAEKLKSQDIASSTTECDISEPDSILSLKENIEARGNVDILVNCAGEADIQPLSFTDFDLWNRMFSINAGGSFLSTQAFISGMLKGGWGRIILLGSQAGMSGAPYLSAYAASKQAVVGFVRSVACEVEGKGVAINAVCPGPVDTPMMQGLIAKIARQTASSEDSIREIYMSGFERFLFPEEVADVIVRLCLPSMETSGQIVEINPKIRTWEQP</sequence>
<evidence type="ECO:0000256" key="2">
    <source>
        <dbReference type="ARBA" id="ARBA00023002"/>
    </source>
</evidence>
<dbReference type="PANTHER" id="PTHR42760">
    <property type="entry name" value="SHORT-CHAIN DEHYDROGENASES/REDUCTASES FAMILY MEMBER"/>
    <property type="match status" value="1"/>
</dbReference>
<dbReference type="InterPro" id="IPR020904">
    <property type="entry name" value="Sc_DH/Rdtase_CS"/>
</dbReference>
<comment type="similarity">
    <text evidence="1 3">Belongs to the short-chain dehydrogenases/reductases (SDR) family.</text>
</comment>
<dbReference type="InterPro" id="IPR036291">
    <property type="entry name" value="NAD(P)-bd_dom_sf"/>
</dbReference>
<proteinExistence type="inferred from homology"/>
<reference evidence="4" key="1">
    <citation type="submission" date="2019-02" db="EMBL/GenBank/DDBJ databases">
        <authorList>
            <person name="Gruber-Vodicka R. H."/>
            <person name="Seah K. B. B."/>
        </authorList>
    </citation>
    <scope>NUCLEOTIDE SEQUENCE</scope>
    <source>
        <strain evidence="4">BECK_DK161</strain>
    </source>
</reference>
<dbReference type="InterPro" id="IPR002347">
    <property type="entry name" value="SDR_fam"/>
</dbReference>
<gene>
    <name evidence="4" type="ORF">BECKDK2373C_GA0170839_106821</name>
</gene>
<dbReference type="AlphaFoldDB" id="A0A450SXV9"/>
<dbReference type="SUPFAM" id="SSF51735">
    <property type="entry name" value="NAD(P)-binding Rossmann-fold domains"/>
    <property type="match status" value="1"/>
</dbReference>
<dbReference type="PROSITE" id="PS00061">
    <property type="entry name" value="ADH_SHORT"/>
    <property type="match status" value="1"/>
</dbReference>
<evidence type="ECO:0000313" key="4">
    <source>
        <dbReference type="EMBL" id="VFJ58863.1"/>
    </source>
</evidence>
<dbReference type="GO" id="GO:0016616">
    <property type="term" value="F:oxidoreductase activity, acting on the CH-OH group of donors, NAD or NADP as acceptor"/>
    <property type="evidence" value="ECO:0007669"/>
    <property type="project" value="TreeGrafter"/>
</dbReference>
<keyword evidence="2" id="KW-0560">Oxidoreductase</keyword>
<dbReference type="Gene3D" id="3.40.50.720">
    <property type="entry name" value="NAD(P)-binding Rossmann-like Domain"/>
    <property type="match status" value="1"/>
</dbReference>
<dbReference type="EMBL" id="CAADEY010000068">
    <property type="protein sequence ID" value="VFJ58863.1"/>
    <property type="molecule type" value="Genomic_DNA"/>
</dbReference>
<evidence type="ECO:0000256" key="3">
    <source>
        <dbReference type="RuleBase" id="RU000363"/>
    </source>
</evidence>
<name>A0A450SXV9_9GAMM</name>
<dbReference type="CDD" id="cd05233">
    <property type="entry name" value="SDR_c"/>
    <property type="match status" value="1"/>
</dbReference>
<dbReference type="PRINTS" id="PR00080">
    <property type="entry name" value="SDRFAMILY"/>
</dbReference>
<evidence type="ECO:0000256" key="1">
    <source>
        <dbReference type="ARBA" id="ARBA00006484"/>
    </source>
</evidence>
<accession>A0A450SXV9</accession>
<dbReference type="PANTHER" id="PTHR42760:SF133">
    <property type="entry name" value="3-OXOACYL-[ACYL-CARRIER-PROTEIN] REDUCTASE"/>
    <property type="match status" value="1"/>
</dbReference>